<dbReference type="Proteomes" id="UP000484875">
    <property type="component" value="Unassembled WGS sequence"/>
</dbReference>
<proteinExistence type="inferred from homology"/>
<dbReference type="Pfam" id="PF13417">
    <property type="entry name" value="GST_N_3"/>
    <property type="match status" value="1"/>
</dbReference>
<organism evidence="4 5">
    <name type="scientific">Duganella vulcania</name>
    <dbReference type="NCBI Taxonomy" id="2692166"/>
    <lineage>
        <taxon>Bacteria</taxon>
        <taxon>Pseudomonadati</taxon>
        <taxon>Pseudomonadota</taxon>
        <taxon>Betaproteobacteria</taxon>
        <taxon>Burkholderiales</taxon>
        <taxon>Oxalobacteraceae</taxon>
        <taxon>Telluria group</taxon>
        <taxon>Duganella</taxon>
    </lineage>
</organism>
<dbReference type="InterPro" id="IPR036249">
    <property type="entry name" value="Thioredoxin-like_sf"/>
</dbReference>
<dbReference type="EMBL" id="WWCV01000002">
    <property type="protein sequence ID" value="MYN15453.1"/>
    <property type="molecule type" value="Genomic_DNA"/>
</dbReference>
<reference evidence="4 5" key="1">
    <citation type="submission" date="2019-12" db="EMBL/GenBank/DDBJ databases">
        <title>Novel species isolated from a subtropical stream in China.</title>
        <authorList>
            <person name="Lu H."/>
        </authorList>
    </citation>
    <scope>NUCLEOTIDE SEQUENCE [LARGE SCALE GENOMIC DNA]</scope>
    <source>
        <strain evidence="4 5">FT107W</strain>
    </source>
</reference>
<dbReference type="InterPro" id="IPR040079">
    <property type="entry name" value="Glutathione_S-Trfase"/>
</dbReference>
<dbReference type="InterPro" id="IPR034330">
    <property type="entry name" value="GST_Zeta_C"/>
</dbReference>
<dbReference type="PANTHER" id="PTHR42673">
    <property type="entry name" value="MALEYLACETOACETATE ISOMERASE"/>
    <property type="match status" value="1"/>
</dbReference>
<dbReference type="PROSITE" id="PS50404">
    <property type="entry name" value="GST_NTER"/>
    <property type="match status" value="1"/>
</dbReference>
<sequence length="214" mass="23624">MKLYTYFRSSAAYRVRIALNLKGLAYDAVPVHLLRDGGEQLTDSYRALNPSALLPTLDDDGSVIGQSLAIIEYLEETRPQAPLLPAGATDRARVRALALTVAADTHPLGNLRVLKYLKGQLKVSEEVKLEWQQHWLQLGLATLERMLADDPRTGRFCHGDTPTLADCCLVPQVFSAQRFGVDMTPYATVMRIHAACGELPAFQQAHPSQQPDAE</sequence>
<feature type="domain" description="GST C-terminal" evidence="3">
    <location>
        <begin position="87"/>
        <end position="214"/>
    </location>
</feature>
<comment type="similarity">
    <text evidence="1">Belongs to the GST superfamily. Zeta family.</text>
</comment>
<dbReference type="SUPFAM" id="SSF47616">
    <property type="entry name" value="GST C-terminal domain-like"/>
    <property type="match status" value="1"/>
</dbReference>
<dbReference type="InterPro" id="IPR010987">
    <property type="entry name" value="Glutathione-S-Trfase_C-like"/>
</dbReference>
<dbReference type="FunFam" id="1.20.1050.10:FF:000017">
    <property type="entry name" value="Maleylacetoacetate isomerase"/>
    <property type="match status" value="1"/>
</dbReference>
<evidence type="ECO:0000313" key="4">
    <source>
        <dbReference type="EMBL" id="MYN15453.1"/>
    </source>
</evidence>
<comment type="caution">
    <text evidence="4">The sequence shown here is derived from an EMBL/GenBank/DDBJ whole genome shotgun (WGS) entry which is preliminary data.</text>
</comment>
<dbReference type="GO" id="GO:0016034">
    <property type="term" value="F:maleylacetoacetate isomerase activity"/>
    <property type="evidence" value="ECO:0007669"/>
    <property type="project" value="UniProtKB-EC"/>
</dbReference>
<keyword evidence="4" id="KW-0413">Isomerase</keyword>
<feature type="domain" description="GST N-terminal" evidence="2">
    <location>
        <begin position="1"/>
        <end position="82"/>
    </location>
</feature>
<protein>
    <submittedName>
        <fullName evidence="4">Maleylacetoacetate isomerase</fullName>
        <ecNumber evidence="4">5.2.1.2</ecNumber>
    </submittedName>
</protein>
<evidence type="ECO:0000256" key="1">
    <source>
        <dbReference type="ARBA" id="ARBA00010007"/>
    </source>
</evidence>
<dbReference type="EC" id="5.2.1.2" evidence="4"/>
<dbReference type="CDD" id="cd03042">
    <property type="entry name" value="GST_N_Zeta"/>
    <property type="match status" value="1"/>
</dbReference>
<gene>
    <name evidence="4" type="primary">maiA</name>
    <name evidence="4" type="ORF">GTP81_01670</name>
</gene>
<dbReference type="RefSeq" id="WP_161088295.1">
    <property type="nucleotide sequence ID" value="NZ_WWCV01000002.1"/>
</dbReference>
<evidence type="ECO:0000259" key="3">
    <source>
        <dbReference type="PROSITE" id="PS50405"/>
    </source>
</evidence>
<dbReference type="InterPro" id="IPR004045">
    <property type="entry name" value="Glutathione_S-Trfase_N"/>
</dbReference>
<dbReference type="SFLD" id="SFLDG00358">
    <property type="entry name" value="Main_(cytGST)"/>
    <property type="match status" value="1"/>
</dbReference>
<dbReference type="GO" id="GO:0006559">
    <property type="term" value="P:L-phenylalanine catabolic process"/>
    <property type="evidence" value="ECO:0007669"/>
    <property type="project" value="TreeGrafter"/>
</dbReference>
<evidence type="ECO:0000313" key="5">
    <source>
        <dbReference type="Proteomes" id="UP000484875"/>
    </source>
</evidence>
<dbReference type="SFLD" id="SFLDS00019">
    <property type="entry name" value="Glutathione_Transferase_(cytos"/>
    <property type="match status" value="1"/>
</dbReference>
<dbReference type="Pfam" id="PF13410">
    <property type="entry name" value="GST_C_2"/>
    <property type="match status" value="1"/>
</dbReference>
<evidence type="ECO:0000259" key="2">
    <source>
        <dbReference type="PROSITE" id="PS50404"/>
    </source>
</evidence>
<accession>A0A845HDI4</accession>
<dbReference type="Gene3D" id="3.40.30.10">
    <property type="entry name" value="Glutaredoxin"/>
    <property type="match status" value="1"/>
</dbReference>
<keyword evidence="5" id="KW-1185">Reference proteome</keyword>
<dbReference type="NCBIfam" id="TIGR01262">
    <property type="entry name" value="maiA"/>
    <property type="match status" value="1"/>
</dbReference>
<dbReference type="InterPro" id="IPR036282">
    <property type="entry name" value="Glutathione-S-Trfase_C_sf"/>
</dbReference>
<dbReference type="SUPFAM" id="SSF52833">
    <property type="entry name" value="Thioredoxin-like"/>
    <property type="match status" value="1"/>
</dbReference>
<dbReference type="GO" id="GO:0005737">
    <property type="term" value="C:cytoplasm"/>
    <property type="evidence" value="ECO:0007669"/>
    <property type="project" value="InterPro"/>
</dbReference>
<dbReference type="PANTHER" id="PTHR42673:SF21">
    <property type="entry name" value="GLUTATHIONE S-TRANSFERASE YFCF"/>
    <property type="match status" value="1"/>
</dbReference>
<dbReference type="AlphaFoldDB" id="A0A845HDI4"/>
<dbReference type="GO" id="GO:0004364">
    <property type="term" value="F:glutathione transferase activity"/>
    <property type="evidence" value="ECO:0007669"/>
    <property type="project" value="TreeGrafter"/>
</dbReference>
<dbReference type="Gene3D" id="1.20.1050.10">
    <property type="match status" value="1"/>
</dbReference>
<name>A0A845HDI4_9BURK</name>
<dbReference type="InterPro" id="IPR005955">
    <property type="entry name" value="GST_Zeta"/>
</dbReference>
<dbReference type="InterPro" id="IPR034333">
    <property type="entry name" value="GST_Zeta_N"/>
</dbReference>
<dbReference type="GO" id="GO:0006749">
    <property type="term" value="P:glutathione metabolic process"/>
    <property type="evidence" value="ECO:0007669"/>
    <property type="project" value="TreeGrafter"/>
</dbReference>
<dbReference type="CDD" id="cd03191">
    <property type="entry name" value="GST_C_Zeta"/>
    <property type="match status" value="1"/>
</dbReference>
<dbReference type="PROSITE" id="PS50405">
    <property type="entry name" value="GST_CTER"/>
    <property type="match status" value="1"/>
</dbReference>